<dbReference type="EMBL" id="JBHUEM010000020">
    <property type="protein sequence ID" value="MFD1737541.1"/>
    <property type="molecule type" value="Genomic_DNA"/>
</dbReference>
<sequence length="170" mass="19786">MKGSIKFGFLLVLLVYCFSGCVSNKEEYYKGRPLEIAVVGTVPSYNFDGVNFVNVNIDDLFKTYGYYDALFVTEETFSKTSEDKYIDLYRSLPYPTFFIGLNEAIEAFVEEGFSLRDFEESQSVSFAQGYYKYDEGRKYITFVPPEPLETEEDYHSIYIEILYTIDGFQY</sequence>
<comment type="caution">
    <text evidence="1">The sequence shown here is derived from an EMBL/GenBank/DDBJ whole genome shotgun (WGS) entry which is preliminary data.</text>
</comment>
<proteinExistence type="predicted"/>
<gene>
    <name evidence="1" type="ORF">ACFSCX_13355</name>
</gene>
<keyword evidence="2" id="KW-1185">Reference proteome</keyword>
<accession>A0ABW4LRQ9</accession>
<protein>
    <recommendedName>
        <fullName evidence="3">Lipoprotein</fullName>
    </recommendedName>
</protein>
<evidence type="ECO:0000313" key="2">
    <source>
        <dbReference type="Proteomes" id="UP001597214"/>
    </source>
</evidence>
<reference evidence="2" key="1">
    <citation type="journal article" date="2019" name="Int. J. Syst. Evol. Microbiol.">
        <title>The Global Catalogue of Microorganisms (GCM) 10K type strain sequencing project: providing services to taxonomists for standard genome sequencing and annotation.</title>
        <authorList>
            <consortium name="The Broad Institute Genomics Platform"/>
            <consortium name="The Broad Institute Genome Sequencing Center for Infectious Disease"/>
            <person name="Wu L."/>
            <person name="Ma J."/>
        </authorList>
    </citation>
    <scope>NUCLEOTIDE SEQUENCE [LARGE SCALE GENOMIC DNA]</scope>
    <source>
        <strain evidence="2">CCUG 49339</strain>
    </source>
</reference>
<name>A0ABW4LRQ9_9BACI</name>
<dbReference type="RefSeq" id="WP_377928744.1">
    <property type="nucleotide sequence ID" value="NZ_JBHUEM010000020.1"/>
</dbReference>
<evidence type="ECO:0008006" key="3">
    <source>
        <dbReference type="Google" id="ProtNLM"/>
    </source>
</evidence>
<dbReference type="Proteomes" id="UP001597214">
    <property type="component" value="Unassembled WGS sequence"/>
</dbReference>
<organism evidence="1 2">
    <name type="scientific">Bacillus salitolerans</name>
    <dbReference type="NCBI Taxonomy" id="1437434"/>
    <lineage>
        <taxon>Bacteria</taxon>
        <taxon>Bacillati</taxon>
        <taxon>Bacillota</taxon>
        <taxon>Bacilli</taxon>
        <taxon>Bacillales</taxon>
        <taxon>Bacillaceae</taxon>
        <taxon>Bacillus</taxon>
    </lineage>
</organism>
<evidence type="ECO:0000313" key="1">
    <source>
        <dbReference type="EMBL" id="MFD1737541.1"/>
    </source>
</evidence>